<evidence type="ECO:0000256" key="5">
    <source>
        <dbReference type="ARBA" id="ARBA00023004"/>
    </source>
</evidence>
<evidence type="ECO:0000256" key="4">
    <source>
        <dbReference type="ARBA" id="ARBA00022982"/>
    </source>
</evidence>
<sequence length="166" mass="17102">MVEPADYVVEGYNPIMPDMRRSLSNEQIWALVAYLQSVGGEVTVTGTDINAGSAGADQAPASPAPTTAAPATATTTTASLDPVEIMRANTCFACHVLSGEGAPIGPAFDGIGARVDADYIRRSILDPAAEASAGYEAFAGLMPPIFGGQLTAAQLEIIVQFLASQQ</sequence>
<keyword evidence="5" id="KW-0408">Iron</keyword>
<keyword evidence="4" id="KW-0249">Electron transport</keyword>
<dbReference type="GO" id="GO:0046872">
    <property type="term" value="F:metal ion binding"/>
    <property type="evidence" value="ECO:0007669"/>
    <property type="project" value="UniProtKB-KW"/>
</dbReference>
<name>A0A382IGF9_9ZZZZ</name>
<keyword evidence="3" id="KW-0479">Metal-binding</keyword>
<keyword evidence="2" id="KW-0349">Heme</keyword>
<dbReference type="GO" id="GO:0009055">
    <property type="term" value="F:electron transfer activity"/>
    <property type="evidence" value="ECO:0007669"/>
    <property type="project" value="InterPro"/>
</dbReference>
<evidence type="ECO:0000259" key="6">
    <source>
        <dbReference type="PROSITE" id="PS51007"/>
    </source>
</evidence>
<gene>
    <name evidence="7" type="ORF">METZ01_LOCUS251560</name>
</gene>
<dbReference type="SUPFAM" id="SSF46626">
    <property type="entry name" value="Cytochrome c"/>
    <property type="match status" value="2"/>
</dbReference>
<dbReference type="Pfam" id="PF00034">
    <property type="entry name" value="Cytochrom_C"/>
    <property type="match status" value="1"/>
</dbReference>
<dbReference type="Gene3D" id="1.10.760.10">
    <property type="entry name" value="Cytochrome c-like domain"/>
    <property type="match status" value="2"/>
</dbReference>
<dbReference type="PROSITE" id="PS51007">
    <property type="entry name" value="CYTC"/>
    <property type="match status" value="1"/>
</dbReference>
<dbReference type="PANTHER" id="PTHR37823">
    <property type="entry name" value="CYTOCHROME C-553-LIKE"/>
    <property type="match status" value="1"/>
</dbReference>
<dbReference type="GO" id="GO:0020037">
    <property type="term" value="F:heme binding"/>
    <property type="evidence" value="ECO:0007669"/>
    <property type="project" value="InterPro"/>
</dbReference>
<dbReference type="EMBL" id="UINC01067236">
    <property type="protein sequence ID" value="SVB98706.1"/>
    <property type="molecule type" value="Genomic_DNA"/>
</dbReference>
<evidence type="ECO:0000256" key="1">
    <source>
        <dbReference type="ARBA" id="ARBA00022448"/>
    </source>
</evidence>
<evidence type="ECO:0000256" key="3">
    <source>
        <dbReference type="ARBA" id="ARBA00022723"/>
    </source>
</evidence>
<feature type="domain" description="Cytochrome c" evidence="6">
    <location>
        <begin position="47"/>
        <end position="166"/>
    </location>
</feature>
<reference evidence="7" key="1">
    <citation type="submission" date="2018-05" db="EMBL/GenBank/DDBJ databases">
        <authorList>
            <person name="Lanie J.A."/>
            <person name="Ng W.-L."/>
            <person name="Kazmierczak K.M."/>
            <person name="Andrzejewski T.M."/>
            <person name="Davidsen T.M."/>
            <person name="Wayne K.J."/>
            <person name="Tettelin H."/>
            <person name="Glass J.I."/>
            <person name="Rusch D."/>
            <person name="Podicherti R."/>
            <person name="Tsui H.-C.T."/>
            <person name="Winkler M.E."/>
        </authorList>
    </citation>
    <scope>NUCLEOTIDE SEQUENCE</scope>
</reference>
<accession>A0A382IGF9</accession>
<keyword evidence="1" id="KW-0813">Transport</keyword>
<protein>
    <recommendedName>
        <fullName evidence="6">Cytochrome c domain-containing protein</fullName>
    </recommendedName>
</protein>
<proteinExistence type="predicted"/>
<dbReference type="InterPro" id="IPR009056">
    <property type="entry name" value="Cyt_c-like_dom"/>
</dbReference>
<dbReference type="InterPro" id="IPR051811">
    <property type="entry name" value="Cytochrome_c550/c551-like"/>
</dbReference>
<dbReference type="PANTHER" id="PTHR37823:SF4">
    <property type="entry name" value="MENAQUINOL-CYTOCHROME C REDUCTASE CYTOCHROME B_C SUBUNIT"/>
    <property type="match status" value="1"/>
</dbReference>
<evidence type="ECO:0000313" key="7">
    <source>
        <dbReference type="EMBL" id="SVB98706.1"/>
    </source>
</evidence>
<evidence type="ECO:0000256" key="2">
    <source>
        <dbReference type="ARBA" id="ARBA00022617"/>
    </source>
</evidence>
<dbReference type="InterPro" id="IPR036909">
    <property type="entry name" value="Cyt_c-like_dom_sf"/>
</dbReference>
<organism evidence="7">
    <name type="scientific">marine metagenome</name>
    <dbReference type="NCBI Taxonomy" id="408172"/>
    <lineage>
        <taxon>unclassified sequences</taxon>
        <taxon>metagenomes</taxon>
        <taxon>ecological metagenomes</taxon>
    </lineage>
</organism>
<dbReference type="AlphaFoldDB" id="A0A382IGF9"/>